<organism evidence="3 4">
    <name type="scientific">Luminiphilus syltensis NOR5-1B</name>
    <dbReference type="NCBI Taxonomy" id="565045"/>
    <lineage>
        <taxon>Bacteria</taxon>
        <taxon>Pseudomonadati</taxon>
        <taxon>Pseudomonadota</taxon>
        <taxon>Gammaproteobacteria</taxon>
        <taxon>Cellvibrionales</taxon>
        <taxon>Halieaceae</taxon>
        <taxon>Luminiphilus</taxon>
    </lineage>
</organism>
<dbReference type="InterPro" id="IPR013099">
    <property type="entry name" value="K_chnl_dom"/>
</dbReference>
<dbReference type="EMBL" id="DS999411">
    <property type="protein sequence ID" value="EED35079.1"/>
    <property type="molecule type" value="Genomic_DNA"/>
</dbReference>
<keyword evidence="1" id="KW-0472">Membrane</keyword>
<proteinExistence type="predicted"/>
<evidence type="ECO:0000313" key="3">
    <source>
        <dbReference type="EMBL" id="EED35079.1"/>
    </source>
</evidence>
<dbReference type="eggNOG" id="ENOG5031669">
    <property type="taxonomic scope" value="Bacteria"/>
</dbReference>
<dbReference type="SUPFAM" id="SSF81324">
    <property type="entry name" value="Voltage-gated potassium channels"/>
    <property type="match status" value="1"/>
</dbReference>
<dbReference type="AlphaFoldDB" id="B8KUM7"/>
<evidence type="ECO:0000256" key="1">
    <source>
        <dbReference type="SAM" id="Phobius"/>
    </source>
</evidence>
<dbReference type="STRING" id="565045.NOR51B_1022"/>
<protein>
    <submittedName>
        <fullName evidence="3">Ion transport 2 domain protein</fullName>
    </submittedName>
</protein>
<feature type="transmembrane region" description="Helical" evidence="1">
    <location>
        <begin position="6"/>
        <end position="23"/>
    </location>
</feature>
<feature type="transmembrane region" description="Helical" evidence="1">
    <location>
        <begin position="44"/>
        <end position="68"/>
    </location>
</feature>
<dbReference type="Pfam" id="PF07885">
    <property type="entry name" value="Ion_trans_2"/>
    <property type="match status" value="1"/>
</dbReference>
<name>B8KUM7_9GAMM</name>
<dbReference type="Proteomes" id="UP000004699">
    <property type="component" value="Unassembled WGS sequence"/>
</dbReference>
<feature type="transmembrane region" description="Helical" evidence="1">
    <location>
        <begin position="112"/>
        <end position="134"/>
    </location>
</feature>
<accession>B8KUM7</accession>
<sequence>MTHLLLGLLLNVVTVVTTIGLHYEVLSRLYRGLPRLPLSARSRIIAGVAGAVMAHTIEVFIFAVAFSLSAKWGFGGLSGAFEGTASDYVYFSFSAFTTVGFGDISPHGQIRWLAGVESLTGFVLITWTASFLYLEMSRNWEPR</sequence>
<evidence type="ECO:0000259" key="2">
    <source>
        <dbReference type="Pfam" id="PF07885"/>
    </source>
</evidence>
<reference evidence="4" key="1">
    <citation type="journal article" date="2013" name="BMC Microbiol.">
        <title>Taxonomy and evolution of bacteriochlorophyll a-containing members of the OM60/NOR5 clade of marine gammaproteobacteria: description of Luminiphilus syltensis gen. nov., sp. nov., reclassification of Haliea rubra as Pseudohaliea rubra gen. nov., comb. nov., and emendation of Chromatocurvus halotolerans.</title>
        <authorList>
            <person name="Spring S."/>
            <person name="Riedel T."/>
            <person name="Sproer C."/>
            <person name="Yan S."/>
            <person name="Harder J."/>
            <person name="Fuchs B.M."/>
        </authorList>
    </citation>
    <scope>NUCLEOTIDE SEQUENCE [LARGE SCALE GENOMIC DNA]</scope>
    <source>
        <strain evidence="4">NOR51-B</strain>
    </source>
</reference>
<evidence type="ECO:0000313" key="4">
    <source>
        <dbReference type="Proteomes" id="UP000004699"/>
    </source>
</evidence>
<keyword evidence="1" id="KW-0812">Transmembrane</keyword>
<dbReference type="RefSeq" id="WP_009019826.1">
    <property type="nucleotide sequence ID" value="NZ_DS999411.1"/>
</dbReference>
<keyword evidence="1" id="KW-1133">Transmembrane helix</keyword>
<gene>
    <name evidence="3" type="ORF">NOR51B_1022</name>
</gene>
<dbReference type="HOGENOM" id="CLU_116321_0_1_6"/>
<feature type="domain" description="Potassium channel" evidence="2">
    <location>
        <begin position="56"/>
        <end position="131"/>
    </location>
</feature>
<dbReference type="Gene3D" id="1.10.287.70">
    <property type="match status" value="1"/>
</dbReference>
<keyword evidence="4" id="KW-1185">Reference proteome</keyword>